<feature type="transmembrane region" description="Helical" evidence="2">
    <location>
        <begin position="21"/>
        <end position="44"/>
    </location>
</feature>
<evidence type="ECO:0000313" key="4">
    <source>
        <dbReference type="Proteomes" id="UP000244223"/>
    </source>
</evidence>
<evidence type="ECO:0000256" key="2">
    <source>
        <dbReference type="SAM" id="Phobius"/>
    </source>
</evidence>
<dbReference type="EMBL" id="QAON01000012">
    <property type="protein sequence ID" value="PTQ88401.1"/>
    <property type="molecule type" value="Genomic_DNA"/>
</dbReference>
<name>A0A2T5IWS7_9GAMM</name>
<dbReference type="AlphaFoldDB" id="A0A2T5IWS7"/>
<gene>
    <name evidence="3" type="ORF">C8N29_11246</name>
</gene>
<keyword evidence="2" id="KW-0812">Transmembrane</keyword>
<feature type="coiled-coil region" evidence="1">
    <location>
        <begin position="80"/>
        <end position="114"/>
    </location>
</feature>
<evidence type="ECO:0000256" key="1">
    <source>
        <dbReference type="SAM" id="Coils"/>
    </source>
</evidence>
<reference evidence="3 4" key="1">
    <citation type="submission" date="2018-04" db="EMBL/GenBank/DDBJ databases">
        <title>Genomic Encyclopedia of Archaeal and Bacterial Type Strains, Phase II (KMG-II): from individual species to whole genera.</title>
        <authorList>
            <person name="Goeker M."/>
        </authorList>
    </citation>
    <scope>NUCLEOTIDE SEQUENCE [LARGE SCALE GENOMIC DNA]</scope>
    <source>
        <strain evidence="3 4">DSM 5822</strain>
    </source>
</reference>
<evidence type="ECO:0000313" key="3">
    <source>
        <dbReference type="EMBL" id="PTQ88401.1"/>
    </source>
</evidence>
<dbReference type="Proteomes" id="UP000244223">
    <property type="component" value="Unassembled WGS sequence"/>
</dbReference>
<keyword evidence="2" id="KW-1133">Transmembrane helix</keyword>
<dbReference type="RefSeq" id="WP_107866281.1">
    <property type="nucleotide sequence ID" value="NZ_QAON01000012.1"/>
</dbReference>
<keyword evidence="4" id="KW-1185">Reference proteome</keyword>
<comment type="caution">
    <text evidence="3">The sequence shown here is derived from an EMBL/GenBank/DDBJ whole genome shotgun (WGS) entry which is preliminary data.</text>
</comment>
<dbReference type="OrthoDB" id="7056878at2"/>
<accession>A0A2T5IWS7</accession>
<protein>
    <submittedName>
        <fullName evidence="3">Uncharacterized protein</fullName>
    </submittedName>
</protein>
<dbReference type="Pfam" id="PF20567">
    <property type="entry name" value="DUF6776"/>
    <property type="match status" value="1"/>
</dbReference>
<organism evidence="3 4">
    <name type="scientific">Agitococcus lubricus</name>
    <dbReference type="NCBI Taxonomy" id="1077255"/>
    <lineage>
        <taxon>Bacteria</taxon>
        <taxon>Pseudomonadati</taxon>
        <taxon>Pseudomonadota</taxon>
        <taxon>Gammaproteobacteria</taxon>
        <taxon>Moraxellales</taxon>
        <taxon>Moraxellaceae</taxon>
        <taxon>Agitococcus</taxon>
    </lineage>
</organism>
<keyword evidence="2" id="KW-0472">Membrane</keyword>
<sequence length="233" mass="26078">MWRSGRRQKIKSYIAAPITAHWVAWTLLVVLLLGLTGAGCYYWGYDAGLRSVGASATEVKDLRTRDQQQAADIKRLNMGLLTLQQDRDIAIETAKKLQEDTKNQLATVADLQEQIAVYQRLLGAKPSSQAVNVDSITVKHLSANRYQYRMLITQLSNNQTSVAGQVYVKVYASNKKQSVSATPVEIKLQYFQNVMGEFVLPVGFQPESIQLLIQTTGKKASKIQKTFKWEVAP</sequence>
<keyword evidence="1" id="KW-0175">Coiled coil</keyword>
<dbReference type="InterPro" id="IPR046703">
    <property type="entry name" value="DUF6776"/>
</dbReference>
<proteinExistence type="predicted"/>